<proteinExistence type="predicted"/>
<dbReference type="PROSITE" id="PS51228">
    <property type="entry name" value="ACB_2"/>
    <property type="match status" value="1"/>
</dbReference>
<sequence>MEERFLETVQRLKELRAPFDRKKHVKNQYELFVKFEEETYALWGLYQQSVVGDINVPKLDYFDPEEKSWMWGWIKGNKKWHAWNKCKGLNKSDAMLLYIEGVEKLEKELPSLVAKWEAEQDPRLPDPNSWKPEEERSNTFKC</sequence>
<dbReference type="PANTHER" id="PTHR23310:SF124">
    <property type="entry name" value="ACB DOMAIN-CONTAINING PROTEIN"/>
    <property type="match status" value="1"/>
</dbReference>
<name>A0A914C1S4_9BILA</name>
<protein>
    <submittedName>
        <fullName evidence="5">ACB domain-containing protein</fullName>
    </submittedName>
</protein>
<dbReference type="Pfam" id="PF00887">
    <property type="entry name" value="ACBP"/>
    <property type="match status" value="1"/>
</dbReference>
<feature type="compositionally biased region" description="Basic and acidic residues" evidence="2">
    <location>
        <begin position="131"/>
        <end position="142"/>
    </location>
</feature>
<accession>A0A914C1S4</accession>
<keyword evidence="4" id="KW-1185">Reference proteome</keyword>
<feature type="region of interest" description="Disordered" evidence="2">
    <location>
        <begin position="120"/>
        <end position="142"/>
    </location>
</feature>
<feature type="domain" description="ACB" evidence="3">
    <location>
        <begin position="1"/>
        <end position="111"/>
    </location>
</feature>
<evidence type="ECO:0000256" key="2">
    <source>
        <dbReference type="SAM" id="MobiDB-lite"/>
    </source>
</evidence>
<keyword evidence="1" id="KW-0446">Lipid-binding</keyword>
<dbReference type="GO" id="GO:0006631">
    <property type="term" value="P:fatty acid metabolic process"/>
    <property type="evidence" value="ECO:0007669"/>
    <property type="project" value="TreeGrafter"/>
</dbReference>
<dbReference type="SUPFAM" id="SSF47027">
    <property type="entry name" value="Acyl-CoA binding protein"/>
    <property type="match status" value="1"/>
</dbReference>
<evidence type="ECO:0000313" key="4">
    <source>
        <dbReference type="Proteomes" id="UP000887540"/>
    </source>
</evidence>
<evidence type="ECO:0000313" key="5">
    <source>
        <dbReference type="WBParaSite" id="ACRNAN_Path_1534.g5982.t1"/>
    </source>
</evidence>
<dbReference type="PANTHER" id="PTHR23310">
    <property type="entry name" value="ACYL-COA-BINDING PROTEIN, ACBP"/>
    <property type="match status" value="1"/>
</dbReference>
<dbReference type="WBParaSite" id="ACRNAN_Path_1534.g5982.t1">
    <property type="protein sequence ID" value="ACRNAN_Path_1534.g5982.t1"/>
    <property type="gene ID" value="ACRNAN_Path_1534.g5982"/>
</dbReference>
<organism evidence="4 5">
    <name type="scientific">Acrobeloides nanus</name>
    <dbReference type="NCBI Taxonomy" id="290746"/>
    <lineage>
        <taxon>Eukaryota</taxon>
        <taxon>Metazoa</taxon>
        <taxon>Ecdysozoa</taxon>
        <taxon>Nematoda</taxon>
        <taxon>Chromadorea</taxon>
        <taxon>Rhabditida</taxon>
        <taxon>Tylenchina</taxon>
        <taxon>Cephalobomorpha</taxon>
        <taxon>Cephaloboidea</taxon>
        <taxon>Cephalobidae</taxon>
        <taxon>Acrobeloides</taxon>
    </lineage>
</organism>
<dbReference type="InterPro" id="IPR014352">
    <property type="entry name" value="FERM/acyl-CoA-bd_prot_sf"/>
</dbReference>
<dbReference type="Proteomes" id="UP000887540">
    <property type="component" value="Unplaced"/>
</dbReference>
<dbReference type="GO" id="GO:0000062">
    <property type="term" value="F:fatty-acyl-CoA binding"/>
    <property type="evidence" value="ECO:0007669"/>
    <property type="project" value="InterPro"/>
</dbReference>
<dbReference type="InterPro" id="IPR035984">
    <property type="entry name" value="Acyl-CoA-binding_sf"/>
</dbReference>
<evidence type="ECO:0000256" key="1">
    <source>
        <dbReference type="ARBA" id="ARBA00023121"/>
    </source>
</evidence>
<dbReference type="Gene3D" id="1.20.80.10">
    <property type="match status" value="1"/>
</dbReference>
<dbReference type="InterPro" id="IPR000582">
    <property type="entry name" value="Acyl-CoA-binding_protein"/>
</dbReference>
<dbReference type="AlphaFoldDB" id="A0A914C1S4"/>
<evidence type="ECO:0000259" key="3">
    <source>
        <dbReference type="PROSITE" id="PS51228"/>
    </source>
</evidence>
<reference evidence="5" key="1">
    <citation type="submission" date="2022-11" db="UniProtKB">
        <authorList>
            <consortium name="WormBaseParasite"/>
        </authorList>
    </citation>
    <scope>IDENTIFICATION</scope>
</reference>